<dbReference type="Proteomes" id="UP000306985">
    <property type="component" value="Unassembled WGS sequence"/>
</dbReference>
<keyword evidence="3" id="KW-1185">Reference proteome</keyword>
<protein>
    <submittedName>
        <fullName evidence="2">Uncharacterized protein</fullName>
    </submittedName>
</protein>
<dbReference type="AlphaFoldDB" id="A0A4U6Q924"/>
<proteinExistence type="predicted"/>
<dbReference type="RefSeq" id="WP_137451653.1">
    <property type="nucleotide sequence ID" value="NZ_SZZH01000007.1"/>
</dbReference>
<evidence type="ECO:0000256" key="1">
    <source>
        <dbReference type="SAM" id="MobiDB-lite"/>
    </source>
</evidence>
<organism evidence="2 3">
    <name type="scientific">Nakamurella flava</name>
    <dbReference type="NCBI Taxonomy" id="2576308"/>
    <lineage>
        <taxon>Bacteria</taxon>
        <taxon>Bacillati</taxon>
        <taxon>Actinomycetota</taxon>
        <taxon>Actinomycetes</taxon>
        <taxon>Nakamurellales</taxon>
        <taxon>Nakamurellaceae</taxon>
        <taxon>Nakamurella</taxon>
    </lineage>
</organism>
<sequence length="323" mass="33565">MTIDGGLRTGPDRYCGGLAHTDDGFTLLTDADEVAGVMVCGVGPGELPGDGVWAVVSEHRVPDDQLPALVDALRQPNYTQAQASVDLCEDYGVIIPMFTITTARGELLQGAVPSDGCHPSEAAVGILTGAMLHEPAVDSWRTRQVSDEASVTTDCTQRADTLTESSPSPGEPVLEELTYRLAELKGANTAPEGASVCLYGPSGPVAISAMDDPGNVSDRLPNSQQGAGFIDAGLRDQLMNGISPTAPAGQSDCALSQPWPPGSDGATYLRLSGVSVTDGKREVGIPFLYVEVGPCGRVIDGEYRPVGWADSGVITQIRQAIGG</sequence>
<comment type="caution">
    <text evidence="2">The sequence shown here is derived from an EMBL/GenBank/DDBJ whole genome shotgun (WGS) entry which is preliminary data.</text>
</comment>
<name>A0A4U6Q924_9ACTN</name>
<feature type="region of interest" description="Disordered" evidence="1">
    <location>
        <begin position="143"/>
        <end position="172"/>
    </location>
</feature>
<feature type="compositionally biased region" description="Polar residues" evidence="1">
    <location>
        <begin position="147"/>
        <end position="168"/>
    </location>
</feature>
<dbReference type="EMBL" id="SZZH01000007">
    <property type="protein sequence ID" value="TKV56384.1"/>
    <property type="molecule type" value="Genomic_DNA"/>
</dbReference>
<gene>
    <name evidence="2" type="ORF">FDO65_20720</name>
</gene>
<accession>A0A4U6Q924</accession>
<evidence type="ECO:0000313" key="2">
    <source>
        <dbReference type="EMBL" id="TKV56384.1"/>
    </source>
</evidence>
<evidence type="ECO:0000313" key="3">
    <source>
        <dbReference type="Proteomes" id="UP000306985"/>
    </source>
</evidence>
<reference evidence="2 3" key="1">
    <citation type="submission" date="2019-05" db="EMBL/GenBank/DDBJ databases">
        <title>Nakamurella sp. N5BH11, whole genome shotgun sequence.</title>
        <authorList>
            <person name="Tuo L."/>
        </authorList>
    </citation>
    <scope>NUCLEOTIDE SEQUENCE [LARGE SCALE GENOMIC DNA]</scope>
    <source>
        <strain evidence="2 3">N5BH11</strain>
    </source>
</reference>